<protein>
    <recommendedName>
        <fullName evidence="3">Lipoprotein</fullName>
    </recommendedName>
</protein>
<dbReference type="EMBL" id="CP123384">
    <property type="protein sequence ID" value="XCC92967.1"/>
    <property type="molecule type" value="Genomic_DNA"/>
</dbReference>
<keyword evidence="1" id="KW-0732">Signal</keyword>
<organism evidence="2">
    <name type="scientific">Alloyangia sp. H15</name>
    <dbReference type="NCBI Taxonomy" id="3029062"/>
    <lineage>
        <taxon>Bacteria</taxon>
        <taxon>Pseudomonadati</taxon>
        <taxon>Pseudomonadota</taxon>
        <taxon>Alphaproteobacteria</taxon>
        <taxon>Rhodobacterales</taxon>
        <taxon>Roseobacteraceae</taxon>
        <taxon>Alloyangia</taxon>
    </lineage>
</organism>
<accession>A0AAU8AEK7</accession>
<name>A0AAU8AEK7_9RHOB</name>
<dbReference type="AlphaFoldDB" id="A0AAU8AEK7"/>
<dbReference type="RefSeq" id="WP_353471794.1">
    <property type="nucleotide sequence ID" value="NZ_CP123384.1"/>
</dbReference>
<evidence type="ECO:0000256" key="1">
    <source>
        <dbReference type="SAM" id="SignalP"/>
    </source>
</evidence>
<sequence>MRYLVFGALLLCGACASQVMEGYVGKSIQEPMLDYGPPTSTLDLGGGRRAFQWRIDSTGVVPMTSTSSFDVHGSDGHTSAHGTTTSYVPYSKQCLYTLTAVERGKDYIVDGFRKPSFECE</sequence>
<gene>
    <name evidence="2" type="ORF">PVT71_10825</name>
</gene>
<feature type="chain" id="PRO_5043739517" description="Lipoprotein" evidence="1">
    <location>
        <begin position="20"/>
        <end position="120"/>
    </location>
</feature>
<reference evidence="2" key="1">
    <citation type="submission" date="2023-02" db="EMBL/GenBank/DDBJ databases">
        <title>Description and genomic characterization of Salipiger bruguierae sp. nov., isolated from the sediment of mangrove plant Bruguiera sexangula.</title>
        <authorList>
            <person name="Long M."/>
        </authorList>
    </citation>
    <scope>NUCLEOTIDE SEQUENCE</scope>
    <source>
        <strain evidence="2">H15</strain>
    </source>
</reference>
<evidence type="ECO:0000313" key="2">
    <source>
        <dbReference type="EMBL" id="XCC92967.1"/>
    </source>
</evidence>
<feature type="signal peptide" evidence="1">
    <location>
        <begin position="1"/>
        <end position="19"/>
    </location>
</feature>
<evidence type="ECO:0008006" key="3">
    <source>
        <dbReference type="Google" id="ProtNLM"/>
    </source>
</evidence>
<proteinExistence type="predicted"/>